<gene>
    <name evidence="3" type="ORF">K0U00_37155</name>
</gene>
<dbReference type="Gene3D" id="3.30.360.10">
    <property type="entry name" value="Dihydrodipicolinate Reductase, domain 2"/>
    <property type="match status" value="1"/>
</dbReference>
<dbReference type="Proteomes" id="UP001519887">
    <property type="component" value="Unassembled WGS sequence"/>
</dbReference>
<feature type="non-terminal residue" evidence="3">
    <location>
        <position position="1"/>
    </location>
</feature>
<comment type="similarity">
    <text evidence="1">Belongs to the Gfo/Idh/MocA family.</text>
</comment>
<evidence type="ECO:0000256" key="1">
    <source>
        <dbReference type="ARBA" id="ARBA00010928"/>
    </source>
</evidence>
<evidence type="ECO:0000313" key="4">
    <source>
        <dbReference type="Proteomes" id="UP001519887"/>
    </source>
</evidence>
<evidence type="ECO:0000259" key="2">
    <source>
        <dbReference type="Pfam" id="PF02894"/>
    </source>
</evidence>
<keyword evidence="4" id="KW-1185">Reference proteome</keyword>
<name>A0ABS7CFJ9_9BACL</name>
<dbReference type="SUPFAM" id="SSF55347">
    <property type="entry name" value="Glyceraldehyde-3-phosphate dehydrogenase-like, C-terminal domain"/>
    <property type="match status" value="1"/>
</dbReference>
<accession>A0ABS7CFJ9</accession>
<dbReference type="EMBL" id="JAHZIK010001783">
    <property type="protein sequence ID" value="MBW7459703.1"/>
    <property type="molecule type" value="Genomic_DNA"/>
</dbReference>
<evidence type="ECO:0000313" key="3">
    <source>
        <dbReference type="EMBL" id="MBW7459703.1"/>
    </source>
</evidence>
<proteinExistence type="inferred from homology"/>
<organism evidence="3 4">
    <name type="scientific">Paenibacillus sepulcri</name>
    <dbReference type="NCBI Taxonomy" id="359917"/>
    <lineage>
        <taxon>Bacteria</taxon>
        <taxon>Bacillati</taxon>
        <taxon>Bacillota</taxon>
        <taxon>Bacilli</taxon>
        <taxon>Bacillales</taxon>
        <taxon>Paenibacillaceae</taxon>
        <taxon>Paenibacillus</taxon>
    </lineage>
</organism>
<sequence length="174" mass="19682">DLAAWYLPDIEEVFGYGHSSTTNKEFGLTVPDTMRFLLKDTEGRIAQVSGSYTKPALRNVDPGISCTLRGTKGTSRAVYSKLLYHTHFPPEPAVTHSFEDKHPYYFRFERESHHAGEYQNYIEYFAECLDKGEVPKPDLQEGCHTLAIMAAMERSMELGAPVKVKDILKDYALA</sequence>
<reference evidence="3 4" key="1">
    <citation type="submission" date="2021-07" db="EMBL/GenBank/DDBJ databases">
        <title>Paenibacillus radiodurans sp. nov., isolated from the southeastern edge of Tengger Desert.</title>
        <authorList>
            <person name="Zhang G."/>
        </authorList>
    </citation>
    <scope>NUCLEOTIDE SEQUENCE [LARGE SCALE GENOMIC DNA]</scope>
    <source>
        <strain evidence="3 4">CCM 7311</strain>
    </source>
</reference>
<dbReference type="InterPro" id="IPR004104">
    <property type="entry name" value="Gfo/Idh/MocA-like_OxRdtase_C"/>
</dbReference>
<feature type="domain" description="Gfo/Idh/MocA-like oxidoreductase C-terminal" evidence="2">
    <location>
        <begin position="1"/>
        <end position="164"/>
    </location>
</feature>
<dbReference type="Pfam" id="PF02894">
    <property type="entry name" value="GFO_IDH_MocA_C"/>
    <property type="match status" value="1"/>
</dbReference>
<comment type="caution">
    <text evidence="3">The sequence shown here is derived from an EMBL/GenBank/DDBJ whole genome shotgun (WGS) entry which is preliminary data.</text>
</comment>
<protein>
    <submittedName>
        <fullName evidence="3">Gfo/Idh/MocA family oxidoreductase</fullName>
    </submittedName>
</protein>